<dbReference type="Proteomes" id="UP000324222">
    <property type="component" value="Unassembled WGS sequence"/>
</dbReference>
<accession>A0A5B7ERV9</accession>
<feature type="transmembrane region" description="Helical" evidence="1">
    <location>
        <begin position="41"/>
        <end position="60"/>
    </location>
</feature>
<gene>
    <name evidence="2" type="ORF">E2C01_029306</name>
</gene>
<evidence type="ECO:0000256" key="1">
    <source>
        <dbReference type="SAM" id="Phobius"/>
    </source>
</evidence>
<sequence length="141" mass="15395">MEGVSVEELRCQCRDNASATPYQVIINEQLMKLHVNAQRYGHWYVVAVVTLYLLGVILIVQQDRNIDCTVTATTTALVECVSCCSCSHDDGDSSDDDEEAAIPLAAASRSPLLMVVEEDGNVEGECCSTTEHRLLGNNDTE</sequence>
<proteinExistence type="predicted"/>
<keyword evidence="3" id="KW-1185">Reference proteome</keyword>
<comment type="caution">
    <text evidence="2">The sequence shown here is derived from an EMBL/GenBank/DDBJ whole genome shotgun (WGS) entry which is preliminary data.</text>
</comment>
<keyword evidence="1" id="KW-0812">Transmembrane</keyword>
<evidence type="ECO:0000313" key="2">
    <source>
        <dbReference type="EMBL" id="MPC35869.1"/>
    </source>
</evidence>
<dbReference type="AlphaFoldDB" id="A0A5B7ERV9"/>
<reference evidence="2 3" key="1">
    <citation type="submission" date="2019-05" db="EMBL/GenBank/DDBJ databases">
        <title>Another draft genome of Portunus trituberculatus and its Hox gene families provides insights of decapod evolution.</title>
        <authorList>
            <person name="Jeong J.-H."/>
            <person name="Song I."/>
            <person name="Kim S."/>
            <person name="Choi T."/>
            <person name="Kim D."/>
            <person name="Ryu S."/>
            <person name="Kim W."/>
        </authorList>
    </citation>
    <scope>NUCLEOTIDE SEQUENCE [LARGE SCALE GENOMIC DNA]</scope>
    <source>
        <tissue evidence="2">Muscle</tissue>
    </source>
</reference>
<keyword evidence="1" id="KW-0472">Membrane</keyword>
<dbReference type="EMBL" id="VSRR010003367">
    <property type="protein sequence ID" value="MPC35869.1"/>
    <property type="molecule type" value="Genomic_DNA"/>
</dbReference>
<organism evidence="2 3">
    <name type="scientific">Portunus trituberculatus</name>
    <name type="common">Swimming crab</name>
    <name type="synonym">Neptunus trituberculatus</name>
    <dbReference type="NCBI Taxonomy" id="210409"/>
    <lineage>
        <taxon>Eukaryota</taxon>
        <taxon>Metazoa</taxon>
        <taxon>Ecdysozoa</taxon>
        <taxon>Arthropoda</taxon>
        <taxon>Crustacea</taxon>
        <taxon>Multicrustacea</taxon>
        <taxon>Malacostraca</taxon>
        <taxon>Eumalacostraca</taxon>
        <taxon>Eucarida</taxon>
        <taxon>Decapoda</taxon>
        <taxon>Pleocyemata</taxon>
        <taxon>Brachyura</taxon>
        <taxon>Eubrachyura</taxon>
        <taxon>Portunoidea</taxon>
        <taxon>Portunidae</taxon>
        <taxon>Portuninae</taxon>
        <taxon>Portunus</taxon>
    </lineage>
</organism>
<protein>
    <submittedName>
        <fullName evidence="2">Uncharacterized protein</fullName>
    </submittedName>
</protein>
<name>A0A5B7ERV9_PORTR</name>
<keyword evidence="1" id="KW-1133">Transmembrane helix</keyword>
<evidence type="ECO:0000313" key="3">
    <source>
        <dbReference type="Proteomes" id="UP000324222"/>
    </source>
</evidence>